<dbReference type="GeneID" id="106151668"/>
<accession>A0A1S3H4U4</accession>
<feature type="compositionally biased region" description="Polar residues" evidence="1">
    <location>
        <begin position="215"/>
        <end position="224"/>
    </location>
</feature>
<evidence type="ECO:0000256" key="2">
    <source>
        <dbReference type="SAM" id="Phobius"/>
    </source>
</evidence>
<feature type="compositionally biased region" description="Acidic residues" evidence="1">
    <location>
        <begin position="202"/>
        <end position="214"/>
    </location>
</feature>
<dbReference type="RefSeq" id="XP_013380486.1">
    <property type="nucleotide sequence ID" value="XM_013525032.1"/>
</dbReference>
<keyword evidence="2" id="KW-0472">Membrane</keyword>
<organism evidence="3 4">
    <name type="scientific">Lingula anatina</name>
    <name type="common">Brachiopod</name>
    <name type="synonym">Lingula unguis</name>
    <dbReference type="NCBI Taxonomy" id="7574"/>
    <lineage>
        <taxon>Eukaryota</taxon>
        <taxon>Metazoa</taxon>
        <taxon>Spiralia</taxon>
        <taxon>Lophotrochozoa</taxon>
        <taxon>Brachiopoda</taxon>
        <taxon>Linguliformea</taxon>
        <taxon>Lingulata</taxon>
        <taxon>Lingulida</taxon>
        <taxon>Linguloidea</taxon>
        <taxon>Lingulidae</taxon>
        <taxon>Lingula</taxon>
    </lineage>
</organism>
<dbReference type="AlphaFoldDB" id="A0A1S3H4U4"/>
<evidence type="ECO:0000256" key="1">
    <source>
        <dbReference type="SAM" id="MobiDB-lite"/>
    </source>
</evidence>
<keyword evidence="2" id="KW-1133">Transmembrane helix</keyword>
<name>A0A1S3H4U4_LINAN</name>
<feature type="region of interest" description="Disordered" evidence="1">
    <location>
        <begin position="179"/>
        <end position="276"/>
    </location>
</feature>
<reference evidence="4" key="1">
    <citation type="submission" date="2025-08" db="UniProtKB">
        <authorList>
            <consortium name="RefSeq"/>
        </authorList>
    </citation>
    <scope>IDENTIFICATION</scope>
    <source>
        <tissue evidence="4">Gonads</tissue>
    </source>
</reference>
<sequence length="302" mass="32748">MCLSKLSGIGMLNCAQVGLHLVSFHIAAVGGGAAVDNCGLYKAYDSVYDACKGCNFCCNKTLGGHINNLTPESKCIDLKKDSFLYGCFEQDGEDVCPVHMYPIHPTDSVTDSSLWEIVGPIMGILAVAAFILAVCFWQKRQKKAPEKDVTLTDVKIISQPASQKDEETPPEQENLVEAVPATTGHEMSSKVVKTAAEPWGSMEDDNTSVQENEDSSTGSRQNRSARPVAKPWGLGETSRKYVPDDPPELAVGAQPEKPEEEEPLLEDGDQTRVKSLSMDPYYEGLVDEKFNLSAEAKPGASE</sequence>
<keyword evidence="2" id="KW-0812">Transmembrane</keyword>
<evidence type="ECO:0000313" key="3">
    <source>
        <dbReference type="Proteomes" id="UP000085678"/>
    </source>
</evidence>
<dbReference type="InParanoid" id="A0A1S3H4U4"/>
<dbReference type="KEGG" id="lak:106151668"/>
<gene>
    <name evidence="4" type="primary">LOC106151668</name>
</gene>
<evidence type="ECO:0000313" key="4">
    <source>
        <dbReference type="RefSeq" id="XP_013380486.1"/>
    </source>
</evidence>
<proteinExistence type="predicted"/>
<protein>
    <submittedName>
        <fullName evidence="4">Uncharacterized protein LOC106151668</fullName>
    </submittedName>
</protein>
<dbReference type="Proteomes" id="UP000085678">
    <property type="component" value="Unplaced"/>
</dbReference>
<feature type="transmembrane region" description="Helical" evidence="2">
    <location>
        <begin position="117"/>
        <end position="137"/>
    </location>
</feature>
<keyword evidence="3" id="KW-1185">Reference proteome</keyword>
<feature type="compositionally biased region" description="Acidic residues" evidence="1">
    <location>
        <begin position="258"/>
        <end position="268"/>
    </location>
</feature>